<proteinExistence type="predicted"/>
<comment type="caution">
    <text evidence="1">The sequence shown here is derived from an EMBL/GenBank/DDBJ whole genome shotgun (WGS) entry which is preliminary data.</text>
</comment>
<organism evidence="1 2">
    <name type="scientific">Gossypium stocksii</name>
    <dbReference type="NCBI Taxonomy" id="47602"/>
    <lineage>
        <taxon>Eukaryota</taxon>
        <taxon>Viridiplantae</taxon>
        <taxon>Streptophyta</taxon>
        <taxon>Embryophyta</taxon>
        <taxon>Tracheophyta</taxon>
        <taxon>Spermatophyta</taxon>
        <taxon>Magnoliopsida</taxon>
        <taxon>eudicotyledons</taxon>
        <taxon>Gunneridae</taxon>
        <taxon>Pentapetalae</taxon>
        <taxon>rosids</taxon>
        <taxon>malvids</taxon>
        <taxon>Malvales</taxon>
        <taxon>Malvaceae</taxon>
        <taxon>Malvoideae</taxon>
        <taxon>Gossypium</taxon>
    </lineage>
</organism>
<evidence type="ECO:0000313" key="2">
    <source>
        <dbReference type="Proteomes" id="UP000828251"/>
    </source>
</evidence>
<sequence>MRRNLINKMQHENGSMTEEVLEMEGITRAYFQKLFSAALQGNYSNILAGVERCITEADNCKLKSSYTKEEIQEAFLEMGPTKAPGEDGLPAIFY</sequence>
<accession>A0A9D3U6Z5</accession>
<keyword evidence="2" id="KW-1185">Reference proteome</keyword>
<dbReference type="EMBL" id="JAIQCV010000013">
    <property type="protein sequence ID" value="KAH1030999.1"/>
    <property type="molecule type" value="Genomic_DNA"/>
</dbReference>
<dbReference type="AlphaFoldDB" id="A0A9D3U6Z5"/>
<protein>
    <recommendedName>
        <fullName evidence="3">Reverse transcriptase domain-containing protein</fullName>
    </recommendedName>
</protein>
<dbReference type="OrthoDB" id="1302332at2759"/>
<reference evidence="1 2" key="1">
    <citation type="journal article" date="2021" name="Plant Biotechnol. J.">
        <title>Multi-omics assisted identification of the key and species-specific regulatory components of drought-tolerant mechanisms in Gossypium stocksii.</title>
        <authorList>
            <person name="Yu D."/>
            <person name="Ke L."/>
            <person name="Zhang D."/>
            <person name="Wu Y."/>
            <person name="Sun Y."/>
            <person name="Mei J."/>
            <person name="Sun J."/>
            <person name="Sun Y."/>
        </authorList>
    </citation>
    <scope>NUCLEOTIDE SEQUENCE [LARGE SCALE GENOMIC DNA]</scope>
    <source>
        <strain evidence="2">cv. E1</strain>
        <tissue evidence="1">Leaf</tissue>
    </source>
</reference>
<evidence type="ECO:0008006" key="3">
    <source>
        <dbReference type="Google" id="ProtNLM"/>
    </source>
</evidence>
<name>A0A9D3U6Z5_9ROSI</name>
<evidence type="ECO:0000313" key="1">
    <source>
        <dbReference type="EMBL" id="KAH1030999.1"/>
    </source>
</evidence>
<gene>
    <name evidence="1" type="ORF">J1N35_043173</name>
</gene>
<dbReference type="Proteomes" id="UP000828251">
    <property type="component" value="Unassembled WGS sequence"/>
</dbReference>